<accession>A0A7M7PII8</accession>
<proteinExistence type="predicted"/>
<protein>
    <recommendedName>
        <fullName evidence="3">Ig-like domain-containing protein</fullName>
    </recommendedName>
</protein>
<dbReference type="Proteomes" id="UP000007110">
    <property type="component" value="Unassembled WGS sequence"/>
</dbReference>
<dbReference type="PANTHER" id="PTHR45692">
    <property type="entry name" value="G_PROTEIN_RECEP_F2_4 DOMAIN-CONTAINING PROTEIN"/>
    <property type="match status" value="1"/>
</dbReference>
<name>A0A7M7PII8_STRPU</name>
<keyword evidence="2" id="KW-1185">Reference proteome</keyword>
<sequence>MMCSFENAIRFEWQKDNVTIPGTENQRVYTIASMTPAYIGYYRCQGEGRNQNGASTVVFTDQAAVYITELSNIIIENAWFNINVNSSGDLSDITSQYYQDAAEMVTNYVQKGMVEKGNFEEKSLYVVPSNLREGSIIANLNMYVVDNETSSVQIQQSVEESFFALSSRPDGILDASSVTVTSTSRSNVNSDDSTNDQDSRHQWYALAKV</sequence>
<dbReference type="GeneID" id="115928731"/>
<dbReference type="InterPro" id="IPR013783">
    <property type="entry name" value="Ig-like_fold"/>
</dbReference>
<dbReference type="PANTHER" id="PTHR45692:SF1">
    <property type="entry name" value="G-PROTEIN COUPLED RECEPTORS FAMILY 2 PROFILE 2 DOMAIN-CONTAINING PROTEIN"/>
    <property type="match status" value="1"/>
</dbReference>
<dbReference type="RefSeq" id="XP_030852433.1">
    <property type="nucleotide sequence ID" value="XM_030996573.1"/>
</dbReference>
<dbReference type="InParanoid" id="A0A7M7PII8"/>
<dbReference type="InterPro" id="IPR036179">
    <property type="entry name" value="Ig-like_dom_sf"/>
</dbReference>
<organism evidence="1 2">
    <name type="scientific">Strongylocentrotus purpuratus</name>
    <name type="common">Purple sea urchin</name>
    <dbReference type="NCBI Taxonomy" id="7668"/>
    <lineage>
        <taxon>Eukaryota</taxon>
        <taxon>Metazoa</taxon>
        <taxon>Echinodermata</taxon>
        <taxon>Eleutherozoa</taxon>
        <taxon>Echinozoa</taxon>
        <taxon>Echinoidea</taxon>
        <taxon>Euechinoidea</taxon>
        <taxon>Echinacea</taxon>
        <taxon>Camarodonta</taxon>
        <taxon>Echinidea</taxon>
        <taxon>Strongylocentrotidae</taxon>
        <taxon>Strongylocentrotus</taxon>
    </lineage>
</organism>
<evidence type="ECO:0000313" key="2">
    <source>
        <dbReference type="Proteomes" id="UP000007110"/>
    </source>
</evidence>
<reference evidence="2" key="1">
    <citation type="submission" date="2015-02" db="EMBL/GenBank/DDBJ databases">
        <title>Genome sequencing for Strongylocentrotus purpuratus.</title>
        <authorList>
            <person name="Murali S."/>
            <person name="Liu Y."/>
            <person name="Vee V."/>
            <person name="English A."/>
            <person name="Wang M."/>
            <person name="Skinner E."/>
            <person name="Han Y."/>
            <person name="Muzny D.M."/>
            <person name="Worley K.C."/>
            <person name="Gibbs R.A."/>
        </authorList>
    </citation>
    <scope>NUCLEOTIDE SEQUENCE</scope>
</reference>
<evidence type="ECO:0000313" key="1">
    <source>
        <dbReference type="EnsemblMetazoa" id="XP_030852433"/>
    </source>
</evidence>
<dbReference type="KEGG" id="spu:115928731"/>
<dbReference type="AlphaFoldDB" id="A0A7M7PII8"/>
<dbReference type="EnsemblMetazoa" id="XM_030996573">
    <property type="protein sequence ID" value="XP_030852433"/>
    <property type="gene ID" value="LOC115928731"/>
</dbReference>
<dbReference type="SUPFAM" id="SSF48726">
    <property type="entry name" value="Immunoglobulin"/>
    <property type="match status" value="1"/>
</dbReference>
<reference evidence="1" key="2">
    <citation type="submission" date="2021-01" db="UniProtKB">
        <authorList>
            <consortium name="EnsemblMetazoa"/>
        </authorList>
    </citation>
    <scope>IDENTIFICATION</scope>
</reference>
<dbReference type="Gene3D" id="2.60.40.10">
    <property type="entry name" value="Immunoglobulins"/>
    <property type="match status" value="1"/>
</dbReference>
<evidence type="ECO:0008006" key="3">
    <source>
        <dbReference type="Google" id="ProtNLM"/>
    </source>
</evidence>